<keyword evidence="4" id="KW-1185">Reference proteome</keyword>
<dbReference type="Pfam" id="PF25213">
    <property type="entry name" value="HVO_A0261_N"/>
    <property type="match status" value="1"/>
</dbReference>
<comment type="caution">
    <text evidence="3">The sequence shown here is derived from an EMBL/GenBank/DDBJ whole genome shotgun (WGS) entry which is preliminary data.</text>
</comment>
<dbReference type="InterPro" id="IPR036388">
    <property type="entry name" value="WH-like_DNA-bd_sf"/>
</dbReference>
<dbReference type="InterPro" id="IPR013561">
    <property type="entry name" value="FilR1_middle_dom"/>
</dbReference>
<gene>
    <name evidence="3" type="ORF">C489_08935</name>
</gene>
<dbReference type="EMBL" id="AOID01000026">
    <property type="protein sequence ID" value="ELY68115.1"/>
    <property type="molecule type" value="Genomic_DNA"/>
</dbReference>
<feature type="domain" description="Methanogenesis regulatory protein FilR1 middle" evidence="1">
    <location>
        <begin position="148"/>
        <end position="273"/>
    </location>
</feature>
<dbReference type="SUPFAM" id="SSF46785">
    <property type="entry name" value="Winged helix' DNA-binding domain"/>
    <property type="match status" value="1"/>
</dbReference>
<dbReference type="InterPro" id="IPR036390">
    <property type="entry name" value="WH_DNA-bd_sf"/>
</dbReference>
<dbReference type="AlphaFoldDB" id="L9Y262"/>
<reference evidence="3 4" key="1">
    <citation type="journal article" date="2014" name="PLoS Genet.">
        <title>Phylogenetically driven sequencing of extremely halophilic archaea reveals strategies for static and dynamic osmo-response.</title>
        <authorList>
            <person name="Becker E.A."/>
            <person name="Seitzer P.M."/>
            <person name="Tritt A."/>
            <person name="Larsen D."/>
            <person name="Krusor M."/>
            <person name="Yao A.I."/>
            <person name="Wu D."/>
            <person name="Madern D."/>
            <person name="Eisen J.A."/>
            <person name="Darling A.E."/>
            <person name="Facciotti M.T."/>
        </authorList>
    </citation>
    <scope>NUCLEOTIDE SEQUENCE [LARGE SCALE GENOMIC DNA]</scope>
    <source>
        <strain evidence="3 4">JCM 10478</strain>
    </source>
</reference>
<accession>L9Y262</accession>
<dbReference type="Pfam" id="PF08350">
    <property type="entry name" value="FilR1_middle"/>
    <property type="match status" value="1"/>
</dbReference>
<name>L9Y262_9EURY</name>
<evidence type="ECO:0000259" key="1">
    <source>
        <dbReference type="Pfam" id="PF08350"/>
    </source>
</evidence>
<dbReference type="Proteomes" id="UP000011632">
    <property type="component" value="Unassembled WGS sequence"/>
</dbReference>
<sequence>MTSENASAGALQQVGDEPMADAIEGAAFLARSAHRVRVLELLSSGPRTRETLLSGTDVTRVTLSRILGDLTDRGWIERDHADDRYAITDTGAAVYDDFERLLETITVGQRCPEVLDALPTEWFGFELRCLADCDTVATDSADPLSGMRVIANAVGRATTVRAAVSSFASLPMYTHAESVRAGDAAEAEVVFDRDATAVNVEDPDLVDRWRAIEAESARPVYYSADERFPCNVDIIDGERVFLSVTDENGGFRVVESTHPAVVDWAEALFREKRTAAVPLEQYRSGVEPVDSHA</sequence>
<evidence type="ECO:0000259" key="2">
    <source>
        <dbReference type="Pfam" id="PF25213"/>
    </source>
</evidence>
<dbReference type="RefSeq" id="WP_006430853.1">
    <property type="nucleotide sequence ID" value="NZ_AOID01000026.1"/>
</dbReference>
<protein>
    <submittedName>
        <fullName evidence="3">Transcriptional regulator</fullName>
    </submittedName>
</protein>
<evidence type="ECO:0000313" key="3">
    <source>
        <dbReference type="EMBL" id="ELY68115.1"/>
    </source>
</evidence>
<organism evidence="3 4">
    <name type="scientific">Natrinema versiforme JCM 10478</name>
    <dbReference type="NCBI Taxonomy" id="1227496"/>
    <lineage>
        <taxon>Archaea</taxon>
        <taxon>Methanobacteriati</taxon>
        <taxon>Methanobacteriota</taxon>
        <taxon>Stenosarchaea group</taxon>
        <taxon>Halobacteria</taxon>
        <taxon>Halobacteriales</taxon>
        <taxon>Natrialbaceae</taxon>
        <taxon>Natrinema</taxon>
    </lineage>
</organism>
<dbReference type="InterPro" id="IPR057527">
    <property type="entry name" value="HVO_A0261-like_N"/>
</dbReference>
<dbReference type="STRING" id="1227496.C489_08935"/>
<evidence type="ECO:0000313" key="4">
    <source>
        <dbReference type="Proteomes" id="UP000011632"/>
    </source>
</evidence>
<proteinExistence type="predicted"/>
<feature type="domain" description="HVO-A0261-like N-terminal" evidence="2">
    <location>
        <begin position="24"/>
        <end position="110"/>
    </location>
</feature>
<dbReference type="PATRIC" id="fig|1227496.3.peg.1808"/>
<dbReference type="Gene3D" id="1.10.10.10">
    <property type="entry name" value="Winged helix-like DNA-binding domain superfamily/Winged helix DNA-binding domain"/>
    <property type="match status" value="1"/>
</dbReference>